<dbReference type="Gene3D" id="2.60.120.260">
    <property type="entry name" value="Galactose-binding domain-like"/>
    <property type="match status" value="1"/>
</dbReference>
<protein>
    <recommendedName>
        <fullName evidence="1">DipZ thioredoxin-like C-terminal domain-containing protein</fullName>
    </recommendedName>
</protein>
<reference evidence="2 3" key="1">
    <citation type="journal article" date="2015" name="Nature">
        <title>rRNA introns, odd ribosomes, and small enigmatic genomes across a large radiation of phyla.</title>
        <authorList>
            <person name="Brown C.T."/>
            <person name="Hug L.A."/>
            <person name="Thomas B.C."/>
            <person name="Sharon I."/>
            <person name="Castelle C.J."/>
            <person name="Singh A."/>
            <person name="Wilkins M.J."/>
            <person name="Williams K.H."/>
            <person name="Banfield J.F."/>
        </authorList>
    </citation>
    <scope>NUCLEOTIDE SEQUENCE [LARGE SCALE GENOMIC DNA]</scope>
</reference>
<dbReference type="InterPro" id="IPR041017">
    <property type="entry name" value="Thioredoxin_10"/>
</dbReference>
<proteinExistence type="predicted"/>
<gene>
    <name evidence="2" type="ORF">UV59_C0047G0001</name>
</gene>
<evidence type="ECO:0000313" key="2">
    <source>
        <dbReference type="EMBL" id="KKS83179.1"/>
    </source>
</evidence>
<dbReference type="STRING" id="1618436.UV59_C0047G0001"/>
<feature type="non-terminal residue" evidence="2">
    <location>
        <position position="1"/>
    </location>
</feature>
<dbReference type="Pfam" id="PF17991">
    <property type="entry name" value="Thioredoxin_10"/>
    <property type="match status" value="1"/>
</dbReference>
<name>A0A0G1CCR4_9BACT</name>
<sequence length="57" mass="6449">SDDETQVEIYLDNKLLNTVSVNTDRLYDLIKLDAPGAHELKLKFLNSGTQIYAFTFG</sequence>
<comment type="caution">
    <text evidence="2">The sequence shown here is derived from an EMBL/GenBank/DDBJ whole genome shotgun (WGS) entry which is preliminary data.</text>
</comment>
<evidence type="ECO:0000313" key="3">
    <source>
        <dbReference type="Proteomes" id="UP000034543"/>
    </source>
</evidence>
<dbReference type="Proteomes" id="UP000034543">
    <property type="component" value="Unassembled WGS sequence"/>
</dbReference>
<accession>A0A0G1CCR4</accession>
<evidence type="ECO:0000259" key="1">
    <source>
        <dbReference type="Pfam" id="PF17991"/>
    </source>
</evidence>
<organism evidence="2 3">
    <name type="scientific">Candidatus Gottesmanbacteria bacterium GW2011_GWA1_43_11</name>
    <dbReference type="NCBI Taxonomy" id="1618436"/>
    <lineage>
        <taxon>Bacteria</taxon>
        <taxon>Candidatus Gottesmaniibacteriota</taxon>
    </lineage>
</organism>
<dbReference type="AlphaFoldDB" id="A0A0G1CCR4"/>
<feature type="domain" description="DipZ thioredoxin-like C-terminal" evidence="1">
    <location>
        <begin position="12"/>
        <end position="57"/>
    </location>
</feature>
<dbReference type="EMBL" id="LCFB01000047">
    <property type="protein sequence ID" value="KKS83179.1"/>
    <property type="molecule type" value="Genomic_DNA"/>
</dbReference>